<feature type="compositionally biased region" description="Basic and acidic residues" evidence="1">
    <location>
        <begin position="1"/>
        <end position="11"/>
    </location>
</feature>
<dbReference type="PANTHER" id="PTHR12197:SF251">
    <property type="entry name" value="EG:BACR7C10.4 PROTEIN"/>
    <property type="match status" value="1"/>
</dbReference>
<sequence length="619" mass="71051">MFRVKNNKDQETNIEIDYTSTPKPKASTKKKEKSHNKAKIKNSLLSFDTEEFISSLNEREISRDPSIKSRAGKTSQEFFSFESLKTSKNSTESPVDSLYLYSKTLLEDKIKSYGLGLKRDSDKGMITVSKKNYFPGDIVLKDESDFVALHKNCLMDHFSKFSTDHIIKLSNLARLAIQTNEKEKFTDISNKSIVHLFTKLEINSFSLLDSECNNLGIGLYTSGFIFNHSCRPNCVSFFNGKKMIVRAVSPISINEELTISYLDQTLSYQSRQSKLLKEHFFKCNCQICCLQNSSLLSSKESFGGEHNSKPDFDDTARNENMINNKIAPSNFSNSDPVFTIKDFNSQDLHILTLRMEFITYFDDPKMSNVSPTPLQNSEDDSFSDNNNLLKELDSFSDYYDNNDSAEKSSDSQKHHEIQQIGHLFTVNGEEFQIDKFIEKFKVCRKSIQSTKSSIEDQSILTRLQDLISTLISNFIPENNFEIASDNIIRCLLILHYDLLDASIRLNDTGTCVKSIDFIVSALERQTFYGCYNCVHPRITIYKVMRLKKLVNDFSMQDPGTKLNQYMSILKELFSESDIANNQANRFFSNDESLILEIANIKESLQILRMNIELFLNKYH</sequence>
<feature type="domain" description="SET" evidence="2">
    <location>
        <begin position="113"/>
        <end position="262"/>
    </location>
</feature>
<dbReference type="InterPro" id="IPR046341">
    <property type="entry name" value="SET_dom_sf"/>
</dbReference>
<organism evidence="3 4">
    <name type="scientific">Smittium mucronatum</name>
    <dbReference type="NCBI Taxonomy" id="133383"/>
    <lineage>
        <taxon>Eukaryota</taxon>
        <taxon>Fungi</taxon>
        <taxon>Fungi incertae sedis</taxon>
        <taxon>Zoopagomycota</taxon>
        <taxon>Kickxellomycotina</taxon>
        <taxon>Harpellomycetes</taxon>
        <taxon>Harpellales</taxon>
        <taxon>Legeriomycetaceae</taxon>
        <taxon>Smittium</taxon>
    </lineage>
</organism>
<dbReference type="OrthoDB" id="5945798at2759"/>
<dbReference type="InterPro" id="IPR001214">
    <property type="entry name" value="SET_dom"/>
</dbReference>
<keyword evidence="3" id="KW-0808">Transferase</keyword>
<dbReference type="InterPro" id="IPR050869">
    <property type="entry name" value="H3K4_H4K5_MeTrfase"/>
</dbReference>
<evidence type="ECO:0000259" key="2">
    <source>
        <dbReference type="PROSITE" id="PS50280"/>
    </source>
</evidence>
<reference evidence="3 4" key="1">
    <citation type="journal article" date="2016" name="Mol. Biol. Evol.">
        <title>Genome-Wide Survey of Gut Fungi (Harpellales) Reveals the First Horizontally Transferred Ubiquitin Gene from a Mosquito Host.</title>
        <authorList>
            <person name="Wang Y."/>
            <person name="White M.M."/>
            <person name="Kvist S."/>
            <person name="Moncalvo J.M."/>
        </authorList>
    </citation>
    <scope>NUCLEOTIDE SEQUENCE [LARGE SCALE GENOMIC DNA]</scope>
    <source>
        <strain evidence="3 4">ALG-7-W6</strain>
    </source>
</reference>
<dbReference type="STRING" id="133383.A0A1R0GM40"/>
<protein>
    <submittedName>
        <fullName evidence="3">Histone-lysine N-methyltransferase SMYD3</fullName>
    </submittedName>
</protein>
<dbReference type="GO" id="GO:0005634">
    <property type="term" value="C:nucleus"/>
    <property type="evidence" value="ECO:0007669"/>
    <property type="project" value="TreeGrafter"/>
</dbReference>
<comment type="caution">
    <text evidence="3">The sequence shown here is derived from an EMBL/GenBank/DDBJ whole genome shotgun (WGS) entry which is preliminary data.</text>
</comment>
<keyword evidence="3" id="KW-0489">Methyltransferase</keyword>
<proteinExistence type="predicted"/>
<gene>
    <name evidence="3" type="ORF">AYI68_g8014</name>
</gene>
<dbReference type="PROSITE" id="PS50280">
    <property type="entry name" value="SET"/>
    <property type="match status" value="1"/>
</dbReference>
<dbReference type="Proteomes" id="UP000187455">
    <property type="component" value="Unassembled WGS sequence"/>
</dbReference>
<dbReference type="EMBL" id="LSSL01007550">
    <property type="protein sequence ID" value="OLY77947.1"/>
    <property type="molecule type" value="Genomic_DNA"/>
</dbReference>
<dbReference type="GO" id="GO:0032259">
    <property type="term" value="P:methylation"/>
    <property type="evidence" value="ECO:0007669"/>
    <property type="project" value="UniProtKB-KW"/>
</dbReference>
<evidence type="ECO:0000313" key="4">
    <source>
        <dbReference type="Proteomes" id="UP000187455"/>
    </source>
</evidence>
<evidence type="ECO:0000313" key="3">
    <source>
        <dbReference type="EMBL" id="OLY77947.1"/>
    </source>
</evidence>
<accession>A0A1R0GM40</accession>
<feature type="compositionally biased region" description="Basic residues" evidence="1">
    <location>
        <begin position="26"/>
        <end position="37"/>
    </location>
</feature>
<keyword evidence="4" id="KW-1185">Reference proteome</keyword>
<dbReference type="AlphaFoldDB" id="A0A1R0GM40"/>
<dbReference type="PANTHER" id="PTHR12197">
    <property type="entry name" value="HISTONE-LYSINE N-METHYLTRANSFERASE SMYD"/>
    <property type="match status" value="1"/>
</dbReference>
<dbReference type="SUPFAM" id="SSF82199">
    <property type="entry name" value="SET domain"/>
    <property type="match status" value="1"/>
</dbReference>
<evidence type="ECO:0000256" key="1">
    <source>
        <dbReference type="SAM" id="MobiDB-lite"/>
    </source>
</evidence>
<dbReference type="GO" id="GO:0008168">
    <property type="term" value="F:methyltransferase activity"/>
    <property type="evidence" value="ECO:0007669"/>
    <property type="project" value="UniProtKB-KW"/>
</dbReference>
<dbReference type="Pfam" id="PF00856">
    <property type="entry name" value="SET"/>
    <property type="match status" value="1"/>
</dbReference>
<feature type="region of interest" description="Disordered" evidence="1">
    <location>
        <begin position="1"/>
        <end position="37"/>
    </location>
</feature>
<name>A0A1R0GM40_9FUNG</name>
<dbReference type="Gene3D" id="2.170.270.10">
    <property type="entry name" value="SET domain"/>
    <property type="match status" value="1"/>
</dbReference>